<feature type="transmembrane region" description="Helical" evidence="7">
    <location>
        <begin position="377"/>
        <end position="396"/>
    </location>
</feature>
<name>A0A9D2KK78_9BACT</name>
<feature type="compositionally biased region" description="Low complexity" evidence="6">
    <location>
        <begin position="410"/>
        <end position="429"/>
    </location>
</feature>
<organism evidence="8 9">
    <name type="scientific">Candidatus Mailhella merdigallinarum</name>
    <dbReference type="NCBI Taxonomy" id="2838658"/>
    <lineage>
        <taxon>Bacteria</taxon>
        <taxon>Pseudomonadati</taxon>
        <taxon>Thermodesulfobacteriota</taxon>
        <taxon>Desulfovibrionia</taxon>
        <taxon>Desulfovibrionales</taxon>
        <taxon>Desulfovibrionaceae</taxon>
        <taxon>Mailhella</taxon>
    </lineage>
</organism>
<comment type="subcellular location">
    <subcellularLocation>
        <location evidence="1">Cell membrane</location>
        <topology evidence="1">Multi-pass membrane protein</topology>
    </subcellularLocation>
</comment>
<dbReference type="GO" id="GO:0015658">
    <property type="term" value="F:branched-chain amino acid transmembrane transporter activity"/>
    <property type="evidence" value="ECO:0007669"/>
    <property type="project" value="InterPro"/>
</dbReference>
<dbReference type="EMBL" id="DXAN01000018">
    <property type="protein sequence ID" value="HJA08639.1"/>
    <property type="molecule type" value="Genomic_DNA"/>
</dbReference>
<comment type="caution">
    <text evidence="8">The sequence shown here is derived from an EMBL/GenBank/DDBJ whole genome shotgun (WGS) entry which is preliminary data.</text>
</comment>
<reference evidence="8" key="1">
    <citation type="journal article" date="2021" name="PeerJ">
        <title>Extensive microbial diversity within the chicken gut microbiome revealed by metagenomics and culture.</title>
        <authorList>
            <person name="Gilroy R."/>
            <person name="Ravi A."/>
            <person name="Getino M."/>
            <person name="Pursley I."/>
            <person name="Horton D.L."/>
            <person name="Alikhan N.F."/>
            <person name="Baker D."/>
            <person name="Gharbi K."/>
            <person name="Hall N."/>
            <person name="Watson M."/>
            <person name="Adriaenssens E.M."/>
            <person name="Foster-Nyarko E."/>
            <person name="Jarju S."/>
            <person name="Secka A."/>
            <person name="Antonio M."/>
            <person name="Oren A."/>
            <person name="Chaudhuri R.R."/>
            <person name="La Ragione R."/>
            <person name="Hildebrand F."/>
            <person name="Pallen M.J."/>
        </authorList>
    </citation>
    <scope>NUCLEOTIDE SEQUENCE</scope>
    <source>
        <strain evidence="8">CHK186-16707</strain>
    </source>
</reference>
<proteinExistence type="predicted"/>
<evidence type="ECO:0000256" key="7">
    <source>
        <dbReference type="SAM" id="Phobius"/>
    </source>
</evidence>
<feature type="transmembrane region" description="Helical" evidence="7">
    <location>
        <begin position="253"/>
        <end position="272"/>
    </location>
</feature>
<dbReference type="AlphaFoldDB" id="A0A9D2KK78"/>
<evidence type="ECO:0000256" key="1">
    <source>
        <dbReference type="ARBA" id="ARBA00004651"/>
    </source>
</evidence>
<feature type="transmembrane region" description="Helical" evidence="7">
    <location>
        <begin position="172"/>
        <end position="194"/>
    </location>
</feature>
<keyword evidence="2" id="KW-1003">Cell membrane</keyword>
<keyword evidence="3 7" id="KW-0812">Transmembrane</keyword>
<accession>A0A9D2KK78</accession>
<feature type="region of interest" description="Disordered" evidence="6">
    <location>
        <begin position="406"/>
        <end position="429"/>
    </location>
</feature>
<dbReference type="InterPro" id="IPR043428">
    <property type="entry name" value="LivM-like"/>
</dbReference>
<feature type="transmembrane region" description="Helical" evidence="7">
    <location>
        <begin position="98"/>
        <end position="117"/>
    </location>
</feature>
<evidence type="ECO:0000256" key="2">
    <source>
        <dbReference type="ARBA" id="ARBA00022475"/>
    </source>
</evidence>
<feature type="transmembrane region" description="Helical" evidence="7">
    <location>
        <begin position="338"/>
        <end position="365"/>
    </location>
</feature>
<dbReference type="GO" id="GO:0005886">
    <property type="term" value="C:plasma membrane"/>
    <property type="evidence" value="ECO:0007669"/>
    <property type="project" value="UniProtKB-SubCell"/>
</dbReference>
<protein>
    <submittedName>
        <fullName evidence="8">Branched-chain amino acid ABC transporter permease</fullName>
    </submittedName>
</protein>
<gene>
    <name evidence="8" type="ORF">H9962_05555</name>
</gene>
<feature type="transmembrane region" description="Helical" evidence="7">
    <location>
        <begin position="305"/>
        <end position="326"/>
    </location>
</feature>
<dbReference type="Pfam" id="PF02653">
    <property type="entry name" value="BPD_transp_2"/>
    <property type="match status" value="1"/>
</dbReference>
<dbReference type="PANTHER" id="PTHR30482:SF20">
    <property type="entry name" value="HIGH-AFFINITY BRANCHED-CHAIN AMINO ACID TRANSPORT SYSTEM PERMEASE PROTEIN LIVM"/>
    <property type="match status" value="1"/>
</dbReference>
<feature type="transmembrane region" description="Helical" evidence="7">
    <location>
        <begin position="201"/>
        <end position="219"/>
    </location>
</feature>
<feature type="transmembrane region" description="Helical" evidence="7">
    <location>
        <begin position="39"/>
        <end position="58"/>
    </location>
</feature>
<evidence type="ECO:0000313" key="8">
    <source>
        <dbReference type="EMBL" id="HJA08639.1"/>
    </source>
</evidence>
<evidence type="ECO:0000256" key="4">
    <source>
        <dbReference type="ARBA" id="ARBA00022989"/>
    </source>
</evidence>
<sequence length="429" mass="45729">MKTLLRAVMISVWFMALTFPVLSLKVNATKRTVDVLWERTAGMGVAMFVLSLLWMWYFHHKEHGNDGSGPFASVTAGIGRSWDALSGRLDTLSRRKGVAGLSLGALLAAAVLLPILGSMYQTTIFANAFLYVMLALGLNIAVGIAGQLVLGYAAFYAIGAYTYGLLNQYFGLGFWVCLPLGGCFAALAGLLLGFPVLRLQGDYLAIVTLGFGEIVRLLLNNWVGITGGSQGVANIPRPSLFGLELSPDQSMAYIYYLTLAAMVVTIVVVARIKDSRVGLALRALRDDEIASEAMGIDLRMVKLQAFALGSCWAGFAGVLLAARINFISPPSFTFMDSAMILSMVVLGGMGSISGVVVAALVLTLAPEYLRALSGYRMLVFGALMVLMMIFRPQGLIPSRKRTYRPRGVQAGKPGEGADAAAASAQGGRA</sequence>
<reference evidence="8" key="2">
    <citation type="submission" date="2021-04" db="EMBL/GenBank/DDBJ databases">
        <authorList>
            <person name="Gilroy R."/>
        </authorList>
    </citation>
    <scope>NUCLEOTIDE SEQUENCE</scope>
    <source>
        <strain evidence="8">CHK186-16707</strain>
    </source>
</reference>
<evidence type="ECO:0000256" key="5">
    <source>
        <dbReference type="ARBA" id="ARBA00023136"/>
    </source>
</evidence>
<keyword evidence="4 7" id="KW-1133">Transmembrane helix</keyword>
<feature type="transmembrane region" description="Helical" evidence="7">
    <location>
        <begin position="123"/>
        <end position="142"/>
    </location>
</feature>
<dbReference type="PANTHER" id="PTHR30482">
    <property type="entry name" value="HIGH-AFFINITY BRANCHED-CHAIN AMINO ACID TRANSPORT SYSTEM PERMEASE"/>
    <property type="match status" value="1"/>
</dbReference>
<evidence type="ECO:0000313" key="9">
    <source>
        <dbReference type="Proteomes" id="UP000824225"/>
    </source>
</evidence>
<dbReference type="CDD" id="cd06581">
    <property type="entry name" value="TM_PBP1_LivM_like"/>
    <property type="match status" value="1"/>
</dbReference>
<evidence type="ECO:0000256" key="6">
    <source>
        <dbReference type="SAM" id="MobiDB-lite"/>
    </source>
</evidence>
<keyword evidence="5 7" id="KW-0472">Membrane</keyword>
<evidence type="ECO:0000256" key="3">
    <source>
        <dbReference type="ARBA" id="ARBA00022692"/>
    </source>
</evidence>
<dbReference type="InterPro" id="IPR001851">
    <property type="entry name" value="ABC_transp_permease"/>
</dbReference>
<dbReference type="Proteomes" id="UP000824225">
    <property type="component" value="Unassembled WGS sequence"/>
</dbReference>